<evidence type="ECO:0000313" key="9">
    <source>
        <dbReference type="EnsemblMetazoa" id="RPRC000207-PA"/>
    </source>
</evidence>
<evidence type="ECO:0000256" key="5">
    <source>
        <dbReference type="ARBA" id="ARBA00022989"/>
    </source>
</evidence>
<dbReference type="GO" id="GO:0097020">
    <property type="term" value="F:COPII receptor activity"/>
    <property type="evidence" value="ECO:0007669"/>
    <property type="project" value="InterPro"/>
</dbReference>
<proteinExistence type="evidence at transcript level"/>
<accession>R4G8M3</accession>
<protein>
    <recommendedName>
        <fullName evidence="3">Protein TEX261</fullName>
    </recommendedName>
</protein>
<feature type="transmembrane region" description="Helical" evidence="7">
    <location>
        <begin position="43"/>
        <end position="61"/>
    </location>
</feature>
<evidence type="ECO:0000256" key="1">
    <source>
        <dbReference type="ARBA" id="ARBA00004141"/>
    </source>
</evidence>
<feature type="transmembrane region" description="Helical" evidence="7">
    <location>
        <begin position="6"/>
        <end position="31"/>
    </location>
</feature>
<comment type="subcellular location">
    <subcellularLocation>
        <location evidence="1">Membrane</location>
        <topology evidence="1">Multi-pass membrane protein</topology>
    </subcellularLocation>
</comment>
<evidence type="ECO:0000256" key="4">
    <source>
        <dbReference type="ARBA" id="ARBA00022692"/>
    </source>
</evidence>
<reference evidence="9" key="3">
    <citation type="submission" date="2015-05" db="UniProtKB">
        <authorList>
            <consortium name="EnsemblMetazoa"/>
        </authorList>
    </citation>
    <scope>IDENTIFICATION</scope>
</reference>
<dbReference type="PANTHER" id="PTHR13144">
    <property type="entry name" value="TEX261 PROTEIN"/>
    <property type="match status" value="1"/>
</dbReference>
<reference evidence="10" key="2">
    <citation type="submission" date="2015-04" db="EMBL/GenBank/DDBJ databases">
        <authorList>
            <person name="Wilson R.K."/>
            <person name="Warren W."/>
            <person name="Dotson E."/>
            <person name="Oliveira P.L."/>
        </authorList>
    </citation>
    <scope>NUCLEOTIDE SEQUENCE</scope>
</reference>
<dbReference type="HOGENOM" id="CLU_058268_2_0_1"/>
<dbReference type="GO" id="GO:0005789">
    <property type="term" value="C:endoplasmic reticulum membrane"/>
    <property type="evidence" value="ECO:0007669"/>
    <property type="project" value="TreeGrafter"/>
</dbReference>
<keyword evidence="5 7" id="KW-1133">Transmembrane helix</keyword>
<feature type="transmembrane region" description="Helical" evidence="7">
    <location>
        <begin position="96"/>
        <end position="119"/>
    </location>
</feature>
<dbReference type="STRING" id="13249.R4G8M3"/>
<evidence type="ECO:0000256" key="6">
    <source>
        <dbReference type="ARBA" id="ARBA00023136"/>
    </source>
</evidence>
<evidence type="ECO:0000256" key="7">
    <source>
        <dbReference type="SAM" id="Phobius"/>
    </source>
</evidence>
<evidence type="ECO:0000313" key="10">
    <source>
        <dbReference type="Proteomes" id="UP000015103"/>
    </source>
</evidence>
<organism evidence="8">
    <name type="scientific">Rhodnius prolixus</name>
    <name type="common">Triatomid bug</name>
    <dbReference type="NCBI Taxonomy" id="13249"/>
    <lineage>
        <taxon>Eukaryota</taxon>
        <taxon>Metazoa</taxon>
        <taxon>Ecdysozoa</taxon>
        <taxon>Arthropoda</taxon>
        <taxon>Hexapoda</taxon>
        <taxon>Insecta</taxon>
        <taxon>Pterygota</taxon>
        <taxon>Neoptera</taxon>
        <taxon>Paraneoptera</taxon>
        <taxon>Hemiptera</taxon>
        <taxon>Heteroptera</taxon>
        <taxon>Panheteroptera</taxon>
        <taxon>Cimicomorpha</taxon>
        <taxon>Reduviidae</taxon>
        <taxon>Triatominae</taxon>
        <taxon>Rhodnius</taxon>
    </lineage>
</organism>
<evidence type="ECO:0000256" key="2">
    <source>
        <dbReference type="ARBA" id="ARBA00008096"/>
    </source>
</evidence>
<dbReference type="EMBL" id="GAHY01000722">
    <property type="protein sequence ID" value="JAA76788.1"/>
    <property type="molecule type" value="mRNA"/>
</dbReference>
<dbReference type="RefSeq" id="XP_073990497.1">
    <property type="nucleotide sequence ID" value="XM_074134396.1"/>
</dbReference>
<keyword evidence="6 7" id="KW-0472">Membrane</keyword>
<name>R4G8M3_RHOPR</name>
<dbReference type="eggNOG" id="KOG4136">
    <property type="taxonomic scope" value="Eukaryota"/>
</dbReference>
<dbReference type="EnsemblMetazoa" id="RPRC000207-RA">
    <property type="protein sequence ID" value="RPRC000207-PA"/>
    <property type="gene ID" value="RPRC000207"/>
</dbReference>
<dbReference type="Pfam" id="PF04148">
    <property type="entry name" value="Erv26"/>
    <property type="match status" value="1"/>
</dbReference>
<dbReference type="GO" id="GO:0000139">
    <property type="term" value="C:Golgi membrane"/>
    <property type="evidence" value="ECO:0007669"/>
    <property type="project" value="TreeGrafter"/>
</dbReference>
<dbReference type="GO" id="GO:0030134">
    <property type="term" value="C:COPII-coated ER to Golgi transport vesicle"/>
    <property type="evidence" value="ECO:0007669"/>
    <property type="project" value="TreeGrafter"/>
</dbReference>
<evidence type="ECO:0000313" key="8">
    <source>
        <dbReference type="EMBL" id="JAA76788.1"/>
    </source>
</evidence>
<dbReference type="VEuPathDB" id="VectorBase:RPRC000207"/>
<dbReference type="EMBL" id="ACPB03020017">
    <property type="status" value="NOT_ANNOTATED_CDS"/>
    <property type="molecule type" value="Genomic_DNA"/>
</dbReference>
<keyword evidence="4 7" id="KW-0812">Transmembrane</keyword>
<dbReference type="Proteomes" id="UP000015103">
    <property type="component" value="Unassembled WGS sequence"/>
</dbReference>
<comment type="similarity">
    <text evidence="2">Belongs to the SVP26 family.</text>
</comment>
<sequence length="202" mass="23246">MMFMYLISWVAVVIQMLFLTIGVGAGLYYLAELVEEYTVIAKKVIMWMTNIVLILYGGFIIFEEMPFTLVTCGVLSQVFHHLILRNFPYFDISSVSFIGAVCLFFINHYLAFSYFSFTVYTFSEVMGYFTLCLWLVPFALFVSLSANDNVLPSYAESNIGLDGRDGDVVSNYLSRKSKRYGLLGLFHYVSEYFFPSRVKKIF</sequence>
<evidence type="ECO:0000256" key="3">
    <source>
        <dbReference type="ARBA" id="ARBA00017877"/>
    </source>
</evidence>
<dbReference type="GO" id="GO:0006888">
    <property type="term" value="P:endoplasmic reticulum to Golgi vesicle-mediated transport"/>
    <property type="evidence" value="ECO:0007669"/>
    <property type="project" value="InterPro"/>
</dbReference>
<dbReference type="PANTHER" id="PTHR13144:SF0">
    <property type="entry name" value="PROTEIN TEX261"/>
    <property type="match status" value="1"/>
</dbReference>
<dbReference type="GeneID" id="141457430"/>
<dbReference type="OMA" id="TMGTEPV"/>
<keyword evidence="10" id="KW-1185">Reference proteome</keyword>
<reference evidence="8" key="1">
    <citation type="submission" date="2013-04" db="EMBL/GenBank/DDBJ databases">
        <title>An insight into the transcriptome of the digestive tract of the blood sucking bug, Rhodnius prolixus.</title>
        <authorList>
            <person name="Ribeiro J.M.C."/>
            <person name="Genta F.A."/>
            <person name="Sorgine M.H.F."/>
            <person name="Paiva-Silva G.O."/>
            <person name="Majerowicz D."/>
            <person name="Medeiros M."/>
            <person name="Koerich L."/>
            <person name="Terra W.R."/>
            <person name="Ferreira C."/>
            <person name="Pimentel A.C."/>
            <person name="Bisch P.M."/>
            <person name="Diniz M.M.P."/>
            <person name="Nascimento R."/>
            <person name="Salmon D."/>
            <person name="Silber A.M."/>
            <person name="Alves M."/>
            <person name="Oliveira M.F."/>
            <person name="Gondim K.C."/>
            <person name="Silva Neto M.A.C."/>
            <person name="Atella G.C."/>
            <person name="Araujo H."/>
            <person name="Dias F.S."/>
            <person name="Polycarpo C.R."/>
            <person name="Fampa P."/>
            <person name="Melo A.C."/>
            <person name="Tanaka A.S."/>
            <person name="Balczun C."/>
            <person name="Oliveira J.H.M."/>
            <person name="Goncalves R."/>
            <person name="Lazoski C."/>
            <person name="Pereira M.A."/>
            <person name="Rivera-Pomar R."/>
            <person name="Diambra L."/>
            <person name="Schaub G.A."/>
            <person name="Garcia E.S."/>
            <person name="Azambuja P."/>
            <person name="Braz G.R.C."/>
            <person name="Oliveira P.L."/>
        </authorList>
    </citation>
    <scope>NUCLEOTIDE SEQUENCE</scope>
</reference>
<dbReference type="AlphaFoldDB" id="R4G8M3"/>
<feature type="transmembrane region" description="Helical" evidence="7">
    <location>
        <begin position="125"/>
        <end position="144"/>
    </location>
</feature>
<dbReference type="InterPro" id="IPR007277">
    <property type="entry name" value="Svp26/Tex261"/>
</dbReference>